<gene>
    <name evidence="1" type="ORF">DWZ29_09920</name>
</gene>
<dbReference type="RefSeq" id="WP_118486176.1">
    <property type="nucleotide sequence ID" value="NZ_JBGKRE010000004.1"/>
</dbReference>
<dbReference type="Proteomes" id="UP000283700">
    <property type="component" value="Unassembled WGS sequence"/>
</dbReference>
<proteinExistence type="predicted"/>
<reference evidence="1 2" key="1">
    <citation type="submission" date="2018-08" db="EMBL/GenBank/DDBJ databases">
        <title>A genome reference for cultivated species of the human gut microbiota.</title>
        <authorList>
            <person name="Zou Y."/>
            <person name="Xue W."/>
            <person name="Luo G."/>
        </authorList>
    </citation>
    <scope>NUCLEOTIDE SEQUENCE [LARGE SCALE GENOMIC DNA]</scope>
    <source>
        <strain evidence="1 2">AF31-17AC</strain>
    </source>
</reference>
<name>A0A415U320_9FIRM</name>
<accession>A0A415U320</accession>
<dbReference type="AlphaFoldDB" id="A0A415U320"/>
<comment type="caution">
    <text evidence="1">The sequence shown here is derived from an EMBL/GenBank/DDBJ whole genome shotgun (WGS) entry which is preliminary data.</text>
</comment>
<evidence type="ECO:0000313" key="2">
    <source>
        <dbReference type="Proteomes" id="UP000283700"/>
    </source>
</evidence>
<evidence type="ECO:0000313" key="1">
    <source>
        <dbReference type="EMBL" id="RHN12479.1"/>
    </source>
</evidence>
<organism evidence="1 2">
    <name type="scientific">Anaerobutyricum hallii</name>
    <dbReference type="NCBI Taxonomy" id="39488"/>
    <lineage>
        <taxon>Bacteria</taxon>
        <taxon>Bacillati</taxon>
        <taxon>Bacillota</taxon>
        <taxon>Clostridia</taxon>
        <taxon>Lachnospirales</taxon>
        <taxon>Lachnospiraceae</taxon>
        <taxon>Anaerobutyricum</taxon>
    </lineage>
</organism>
<protein>
    <submittedName>
        <fullName evidence="1">DUF4866 domain-containing protein</fullName>
    </submittedName>
</protein>
<sequence length="272" mass="31104">MSTIFPREEKAEQIFDEILKKPHACERLKDTFFEAIPSAEESEGAGTDIPGTVFAAALFTAYENKDLSAFMMAVCNSSVFDLLRNSFLISIRFNDKGVENPIFLTDENGDLLSGSHQHACAKKYKMFHKQDEIPDYHMYMADGFREKHGYNEKGEIETFRISEHTGILMLFEFPESVTLEINEERSYAIIWKYLMKLQEQLPRALMYYGRRDENGVEKNTSKLGIFLPFCHFEHEMKKTVELANGIGLGCREAILAEIKALKNDPKNKTAGV</sequence>
<dbReference type="Pfam" id="PF16160">
    <property type="entry name" value="DUF4866"/>
    <property type="match status" value="1"/>
</dbReference>
<dbReference type="InterPro" id="IPR032357">
    <property type="entry name" value="DUF4866"/>
</dbReference>
<dbReference type="EMBL" id="QRQO01000026">
    <property type="protein sequence ID" value="RHN12479.1"/>
    <property type="molecule type" value="Genomic_DNA"/>
</dbReference>